<keyword evidence="3 6" id="KW-0812">Transmembrane</keyword>
<dbReference type="OrthoDB" id="4454541at2759"/>
<dbReference type="Proteomes" id="UP000663131">
    <property type="component" value="Chromosome 8"/>
</dbReference>
<dbReference type="Pfam" id="PF07690">
    <property type="entry name" value="MFS_1"/>
    <property type="match status" value="1"/>
</dbReference>
<reference evidence="8" key="2">
    <citation type="journal article" name="BMC Genomics">
        <title>New genome assemblies reveal patterns of domestication and adaptation across Brettanomyces (Dekkera) species.</title>
        <authorList>
            <person name="Roach M.J."/>
            <person name="Borneman A.R."/>
        </authorList>
    </citation>
    <scope>NUCLEOTIDE SEQUENCE</scope>
    <source>
        <strain evidence="8">UCD 2041</strain>
    </source>
</reference>
<dbReference type="InterPro" id="IPR020846">
    <property type="entry name" value="MFS_dom"/>
</dbReference>
<dbReference type="SUPFAM" id="SSF103473">
    <property type="entry name" value="MFS general substrate transporter"/>
    <property type="match status" value="1"/>
</dbReference>
<feature type="domain" description="Major facilitator superfamily (MFS) profile" evidence="7">
    <location>
        <begin position="44"/>
        <end position="486"/>
    </location>
</feature>
<keyword evidence="2" id="KW-0813">Transport</keyword>
<evidence type="ECO:0000313" key="8">
    <source>
        <dbReference type="EMBL" id="QOU20757.1"/>
    </source>
</evidence>
<dbReference type="GeneID" id="64572396"/>
<comment type="subcellular location">
    <subcellularLocation>
        <location evidence="1">Membrane</location>
        <topology evidence="1">Multi-pass membrane protein</topology>
    </subcellularLocation>
</comment>
<evidence type="ECO:0000256" key="3">
    <source>
        <dbReference type="ARBA" id="ARBA00022692"/>
    </source>
</evidence>
<dbReference type="Gene3D" id="1.20.1250.20">
    <property type="entry name" value="MFS general substrate transporter like domains"/>
    <property type="match status" value="2"/>
</dbReference>
<organism evidence="8 9">
    <name type="scientific">Dekkera bruxellensis</name>
    <name type="common">Brettanomyces custersii</name>
    <dbReference type="NCBI Taxonomy" id="5007"/>
    <lineage>
        <taxon>Eukaryota</taxon>
        <taxon>Fungi</taxon>
        <taxon>Dikarya</taxon>
        <taxon>Ascomycota</taxon>
        <taxon>Saccharomycotina</taxon>
        <taxon>Pichiomycetes</taxon>
        <taxon>Pichiales</taxon>
        <taxon>Pichiaceae</taxon>
        <taxon>Brettanomyces</taxon>
    </lineage>
</organism>
<feature type="transmembrane region" description="Helical" evidence="6">
    <location>
        <begin position="268"/>
        <end position="293"/>
    </location>
</feature>
<feature type="transmembrane region" description="Helical" evidence="6">
    <location>
        <begin position="111"/>
        <end position="130"/>
    </location>
</feature>
<feature type="transmembrane region" description="Helical" evidence="6">
    <location>
        <begin position="172"/>
        <end position="191"/>
    </location>
</feature>
<dbReference type="RefSeq" id="XP_041137250.1">
    <property type="nucleotide sequence ID" value="XM_041279036.1"/>
</dbReference>
<reference evidence="8" key="1">
    <citation type="submission" date="2020-10" db="EMBL/GenBank/DDBJ databases">
        <authorList>
            <person name="Palmer J.M."/>
        </authorList>
    </citation>
    <scope>NUCLEOTIDE SEQUENCE</scope>
    <source>
        <strain evidence="8">UCD 2041</strain>
    </source>
</reference>
<evidence type="ECO:0000256" key="5">
    <source>
        <dbReference type="ARBA" id="ARBA00023136"/>
    </source>
</evidence>
<evidence type="ECO:0000259" key="7">
    <source>
        <dbReference type="PROSITE" id="PS50850"/>
    </source>
</evidence>
<feature type="transmembrane region" description="Helical" evidence="6">
    <location>
        <begin position="203"/>
        <end position="223"/>
    </location>
</feature>
<dbReference type="KEGG" id="bbrx:BRETT_000471"/>
<dbReference type="PROSITE" id="PS50850">
    <property type="entry name" value="MFS"/>
    <property type="match status" value="1"/>
</dbReference>
<feature type="transmembrane region" description="Helical" evidence="6">
    <location>
        <begin position="392"/>
        <end position="412"/>
    </location>
</feature>
<proteinExistence type="predicted"/>
<feature type="transmembrane region" description="Helical" evidence="6">
    <location>
        <begin position="136"/>
        <end position="160"/>
    </location>
</feature>
<keyword evidence="5 6" id="KW-0472">Membrane</keyword>
<evidence type="ECO:0000256" key="4">
    <source>
        <dbReference type="ARBA" id="ARBA00022989"/>
    </source>
</evidence>
<dbReference type="GO" id="GO:0016020">
    <property type="term" value="C:membrane"/>
    <property type="evidence" value="ECO:0007669"/>
    <property type="project" value="UniProtKB-SubCell"/>
</dbReference>
<dbReference type="AlphaFoldDB" id="A0A871R269"/>
<evidence type="ECO:0000256" key="1">
    <source>
        <dbReference type="ARBA" id="ARBA00004141"/>
    </source>
</evidence>
<dbReference type="PANTHER" id="PTHR43791">
    <property type="entry name" value="PERMEASE-RELATED"/>
    <property type="match status" value="1"/>
</dbReference>
<evidence type="ECO:0000256" key="2">
    <source>
        <dbReference type="ARBA" id="ARBA00022448"/>
    </source>
</evidence>
<evidence type="ECO:0000256" key="6">
    <source>
        <dbReference type="SAM" id="Phobius"/>
    </source>
</evidence>
<evidence type="ECO:0000313" key="9">
    <source>
        <dbReference type="Proteomes" id="UP000663131"/>
    </source>
</evidence>
<dbReference type="PANTHER" id="PTHR43791:SF10">
    <property type="entry name" value="MAJOR FACILITATOR SUPERFAMILY (MFS) PROFILE DOMAIN-CONTAINING PROTEIN"/>
    <property type="match status" value="1"/>
</dbReference>
<dbReference type="InterPro" id="IPR011701">
    <property type="entry name" value="MFS"/>
</dbReference>
<dbReference type="EMBL" id="CP063136">
    <property type="protein sequence ID" value="QOU20757.1"/>
    <property type="molecule type" value="Genomic_DNA"/>
</dbReference>
<sequence>MEEKKSSSTDTKSLDMSPEDHVLVNEALPAVNLKKMVWKVDLIVLPIMMITYCMQFMDKLALSSGSVFGVKTDLHLVGQDYSWCSSIFYFGFMLGNFIAARILHIVPLGKLIFAAVFFWGITLACSAASQNYAGLMVARFVLGFCESFVSPTFVFMTTMWWTQQQGAFRTNIYFAGNDIGGVISSLIAFGIGHAGGALMPWRYLFICYGCLAFVWSFVILFFLPDTPSKARFFDSSEKKYYKEEMSTSEVEKKWDWEQAKSCVTDVNVWLILVAIASSILPNSGVISYGYIILDSFGFTSIQSTLINLALSVFTWFCITFAGYLASHFKNSRCYVILIVVVFSLVGGCLIYKGQAKGVKLLGYFLVDVQPAITPLLLGMTASNFKGNTRRSVVNSAVFIVYCACNIAGPQLFRAKDAPHYPHAFLSWIVCYCISACLAVIMRFSWIHSNKKLEKLAESAVLPATKSTDSEKEEIMEFMDPTFRYKY</sequence>
<dbReference type="InterPro" id="IPR036259">
    <property type="entry name" value="MFS_trans_sf"/>
</dbReference>
<feature type="transmembrane region" description="Helical" evidence="6">
    <location>
        <begin position="305"/>
        <end position="326"/>
    </location>
</feature>
<feature type="transmembrane region" description="Helical" evidence="6">
    <location>
        <begin position="81"/>
        <end position="99"/>
    </location>
</feature>
<feature type="transmembrane region" description="Helical" evidence="6">
    <location>
        <begin position="424"/>
        <end position="445"/>
    </location>
</feature>
<accession>A0A871R269</accession>
<protein>
    <recommendedName>
        <fullName evidence="7">Major facilitator superfamily (MFS) profile domain-containing protein</fullName>
    </recommendedName>
</protein>
<gene>
    <name evidence="8" type="ORF">BRETT_000471</name>
</gene>
<name>A0A871R269_DEKBR</name>
<keyword evidence="4 6" id="KW-1133">Transmembrane helix</keyword>
<feature type="transmembrane region" description="Helical" evidence="6">
    <location>
        <begin position="333"/>
        <end position="354"/>
    </location>
</feature>
<dbReference type="GO" id="GO:0022857">
    <property type="term" value="F:transmembrane transporter activity"/>
    <property type="evidence" value="ECO:0007669"/>
    <property type="project" value="InterPro"/>
</dbReference>